<evidence type="ECO:0000256" key="2">
    <source>
        <dbReference type="ARBA" id="ARBA00022692"/>
    </source>
</evidence>
<feature type="transmembrane region" description="Helical" evidence="6">
    <location>
        <begin position="53"/>
        <end position="74"/>
    </location>
</feature>
<feature type="transmembrane region" description="Helical" evidence="6">
    <location>
        <begin position="162"/>
        <end position="186"/>
    </location>
</feature>
<feature type="region of interest" description="Disordered" evidence="5">
    <location>
        <begin position="291"/>
        <end position="406"/>
    </location>
</feature>
<evidence type="ECO:0000313" key="7">
    <source>
        <dbReference type="EMBL" id="PKS07504.1"/>
    </source>
</evidence>
<evidence type="ECO:0000256" key="6">
    <source>
        <dbReference type="SAM" id="Phobius"/>
    </source>
</evidence>
<feature type="transmembrane region" description="Helical" evidence="6">
    <location>
        <begin position="211"/>
        <end position="231"/>
    </location>
</feature>
<keyword evidence="8" id="KW-1185">Reference proteome</keyword>
<feature type="transmembrane region" description="Helical" evidence="6">
    <location>
        <begin position="29"/>
        <end position="46"/>
    </location>
</feature>
<dbReference type="OrthoDB" id="3358017at2759"/>
<evidence type="ECO:0000256" key="1">
    <source>
        <dbReference type="ARBA" id="ARBA00004141"/>
    </source>
</evidence>
<protein>
    <recommendedName>
        <fullName evidence="9">Sphingoid long-chain base transporter RSB1</fullName>
    </recommendedName>
</protein>
<name>A0A2N3N511_9PEZI</name>
<evidence type="ECO:0000313" key="8">
    <source>
        <dbReference type="Proteomes" id="UP000233524"/>
    </source>
</evidence>
<keyword evidence="4 6" id="KW-0472">Membrane</keyword>
<sequence>MTGDCTDSNICPVEGGFISYQPSIPGNSVLLAGYAVTLPVAIVLGYRFHTLGFTVNLSTGVILEILGFAGRLLLNGRRESQAFFSLYLLGTILGPCLLASAIFTVLPHLLLIYGNDFSPLSSGHAGLVFIALVVLSIVLEIVGVAFSVFGLDGKVVVSSTRVLLAGLAVQAGTLLLFVALYVWFIFRVKNSAASIDPRHGDVYRSAKFKRFLIALQSAATLLFISTIVRIVEVGQGFGEAAAQSEAVTTVIYGALPLVACILLTALHPGHAFGPSWYKTAPRYVSRLASVEGGREPNSTPTLRERRLESNPHARFSVRKVAPMPLSASSQNPYELFPSTISPGHPSPASNGYPSPGSTGYPSPMRASYNSRSPRRFSYISRSPGTSPKHSPRKPPERHLVDDDDLW</sequence>
<dbReference type="GO" id="GO:0000324">
    <property type="term" value="C:fungal-type vacuole"/>
    <property type="evidence" value="ECO:0007669"/>
    <property type="project" value="TreeGrafter"/>
</dbReference>
<dbReference type="AlphaFoldDB" id="A0A2N3N511"/>
<dbReference type="VEuPathDB" id="FungiDB:jhhlp_006108"/>
<dbReference type="EMBL" id="NLAX01000701">
    <property type="protein sequence ID" value="PKS07504.1"/>
    <property type="molecule type" value="Genomic_DNA"/>
</dbReference>
<keyword evidence="2 6" id="KW-0812">Transmembrane</keyword>
<comment type="caution">
    <text evidence="7">The sequence shown here is derived from an EMBL/GenBank/DDBJ whole genome shotgun (WGS) entry which is preliminary data.</text>
</comment>
<dbReference type="PANTHER" id="PTHR31465">
    <property type="entry name" value="PROTEIN RTA1-RELATED"/>
    <property type="match status" value="1"/>
</dbReference>
<feature type="transmembrane region" description="Helical" evidence="6">
    <location>
        <begin position="86"/>
        <end position="113"/>
    </location>
</feature>
<dbReference type="InterPro" id="IPR007568">
    <property type="entry name" value="RTA1"/>
</dbReference>
<feature type="compositionally biased region" description="Low complexity" evidence="5">
    <location>
        <begin position="349"/>
        <end position="363"/>
    </location>
</feature>
<organism evidence="7 8">
    <name type="scientific">Lomentospora prolificans</name>
    <dbReference type="NCBI Taxonomy" id="41688"/>
    <lineage>
        <taxon>Eukaryota</taxon>
        <taxon>Fungi</taxon>
        <taxon>Dikarya</taxon>
        <taxon>Ascomycota</taxon>
        <taxon>Pezizomycotina</taxon>
        <taxon>Sordariomycetes</taxon>
        <taxon>Hypocreomycetidae</taxon>
        <taxon>Microascales</taxon>
        <taxon>Microascaceae</taxon>
        <taxon>Lomentospora</taxon>
    </lineage>
</organism>
<dbReference type="InParanoid" id="A0A2N3N511"/>
<dbReference type="Pfam" id="PF04479">
    <property type="entry name" value="RTA1"/>
    <property type="match status" value="1"/>
</dbReference>
<dbReference type="PANTHER" id="PTHR31465:SF9">
    <property type="entry name" value="SPHINGOID LONG-CHAIN BASE TRANSPORTER RSB1"/>
    <property type="match status" value="1"/>
</dbReference>
<evidence type="ECO:0000256" key="5">
    <source>
        <dbReference type="SAM" id="MobiDB-lite"/>
    </source>
</evidence>
<gene>
    <name evidence="7" type="ORF">jhhlp_006108</name>
</gene>
<reference evidence="7 8" key="1">
    <citation type="journal article" date="2017" name="G3 (Bethesda)">
        <title>First Draft Genome Sequence of the Pathogenic Fungus Lomentospora prolificans (Formerly Scedosporium prolificans).</title>
        <authorList>
            <person name="Luo R."/>
            <person name="Zimin A."/>
            <person name="Workman R."/>
            <person name="Fan Y."/>
            <person name="Pertea G."/>
            <person name="Grossman N."/>
            <person name="Wear M.P."/>
            <person name="Jia B."/>
            <person name="Miller H."/>
            <person name="Casadevall A."/>
            <person name="Timp W."/>
            <person name="Zhang S.X."/>
            <person name="Salzberg S.L."/>
        </authorList>
    </citation>
    <scope>NUCLEOTIDE SEQUENCE [LARGE SCALE GENOMIC DNA]</scope>
    <source>
        <strain evidence="7 8">JHH-5317</strain>
    </source>
</reference>
<feature type="compositionally biased region" description="Polar residues" evidence="5">
    <location>
        <begin position="379"/>
        <end position="388"/>
    </location>
</feature>
<evidence type="ECO:0008006" key="9">
    <source>
        <dbReference type="Google" id="ProtNLM"/>
    </source>
</evidence>
<feature type="transmembrane region" description="Helical" evidence="6">
    <location>
        <begin position="251"/>
        <end position="272"/>
    </location>
</feature>
<proteinExistence type="predicted"/>
<comment type="subcellular location">
    <subcellularLocation>
        <location evidence="1">Membrane</location>
        <topology evidence="1">Multi-pass membrane protein</topology>
    </subcellularLocation>
</comment>
<feature type="transmembrane region" description="Helical" evidence="6">
    <location>
        <begin position="125"/>
        <end position="150"/>
    </location>
</feature>
<keyword evidence="3 6" id="KW-1133">Transmembrane helix</keyword>
<dbReference type="Proteomes" id="UP000233524">
    <property type="component" value="Unassembled WGS sequence"/>
</dbReference>
<dbReference type="STRING" id="41688.A0A2N3N511"/>
<evidence type="ECO:0000256" key="3">
    <source>
        <dbReference type="ARBA" id="ARBA00022989"/>
    </source>
</evidence>
<evidence type="ECO:0000256" key="4">
    <source>
        <dbReference type="ARBA" id="ARBA00023136"/>
    </source>
</evidence>
<dbReference type="GO" id="GO:0005886">
    <property type="term" value="C:plasma membrane"/>
    <property type="evidence" value="ECO:0007669"/>
    <property type="project" value="TreeGrafter"/>
</dbReference>
<accession>A0A2N3N511</accession>
<feature type="compositionally biased region" description="Basic and acidic residues" evidence="5">
    <location>
        <begin position="302"/>
        <end position="311"/>
    </location>
</feature>